<accession>A0ACA9SRW4</accession>
<protein>
    <submittedName>
        <fullName evidence="1">5733_t:CDS:1</fullName>
    </submittedName>
</protein>
<keyword evidence="2" id="KW-1185">Reference proteome</keyword>
<reference evidence="1" key="1">
    <citation type="submission" date="2021-06" db="EMBL/GenBank/DDBJ databases">
        <authorList>
            <person name="Kallberg Y."/>
            <person name="Tangrot J."/>
            <person name="Rosling A."/>
        </authorList>
    </citation>
    <scope>NUCLEOTIDE SEQUENCE</scope>
    <source>
        <strain evidence="1">MA461A</strain>
    </source>
</reference>
<comment type="caution">
    <text evidence="1">The sequence shown here is derived from an EMBL/GenBank/DDBJ whole genome shotgun (WGS) entry which is preliminary data.</text>
</comment>
<dbReference type="Proteomes" id="UP000789920">
    <property type="component" value="Unassembled WGS sequence"/>
</dbReference>
<evidence type="ECO:0000313" key="1">
    <source>
        <dbReference type="EMBL" id="CAG8847291.1"/>
    </source>
</evidence>
<sequence length="61" mass="6982">TKELANPDAFFVFSEAILIIRPFYRFIVLGDILLKPECVARSNTVRLINNGIDLCKEKKPM</sequence>
<evidence type="ECO:0000313" key="2">
    <source>
        <dbReference type="Proteomes" id="UP000789920"/>
    </source>
</evidence>
<feature type="non-terminal residue" evidence="1">
    <location>
        <position position="1"/>
    </location>
</feature>
<dbReference type="EMBL" id="CAJVQC010155190">
    <property type="protein sequence ID" value="CAG8847291.1"/>
    <property type="molecule type" value="Genomic_DNA"/>
</dbReference>
<proteinExistence type="predicted"/>
<organism evidence="1 2">
    <name type="scientific">Racocetra persica</name>
    <dbReference type="NCBI Taxonomy" id="160502"/>
    <lineage>
        <taxon>Eukaryota</taxon>
        <taxon>Fungi</taxon>
        <taxon>Fungi incertae sedis</taxon>
        <taxon>Mucoromycota</taxon>
        <taxon>Glomeromycotina</taxon>
        <taxon>Glomeromycetes</taxon>
        <taxon>Diversisporales</taxon>
        <taxon>Gigasporaceae</taxon>
        <taxon>Racocetra</taxon>
    </lineage>
</organism>
<name>A0ACA9SRW4_9GLOM</name>
<gene>
    <name evidence="1" type="ORF">RPERSI_LOCUS34564</name>
</gene>